<protein>
    <recommendedName>
        <fullName evidence="6">Acyl-CoA-binding domain-containing protein 5</fullName>
    </recommendedName>
</protein>
<dbReference type="PANTHER" id="PTHR23310:SF53">
    <property type="entry name" value="ACYL-COA-BINDING DOMAIN-CONTAINING PROTEIN 4"/>
    <property type="match status" value="1"/>
</dbReference>
<keyword evidence="8" id="KW-0812">Transmembrane</keyword>
<comment type="function">
    <text evidence="5">Acyl-CoA binding protein which acts as the peroxisome receptor for pexophagy but is dispensable for aggrephagy and nonselective autophagy. Binds medium- and long-chain acyl-CoA esters.</text>
</comment>
<keyword evidence="8" id="KW-1133">Transmembrane helix</keyword>
<dbReference type="InterPro" id="IPR016347">
    <property type="entry name" value="ACBD5"/>
</dbReference>
<dbReference type="PRINTS" id="PR00689">
    <property type="entry name" value="ACOABINDINGP"/>
</dbReference>
<gene>
    <name evidence="10" type="ORF">AKAME5_001582300</name>
</gene>
<reference evidence="10" key="1">
    <citation type="submission" date="2022-08" db="EMBL/GenBank/DDBJ databases">
        <title>Genome sequencing of akame (Lates japonicus).</title>
        <authorList>
            <person name="Hashiguchi Y."/>
            <person name="Takahashi H."/>
        </authorList>
    </citation>
    <scope>NUCLEOTIDE SEQUENCE</scope>
    <source>
        <strain evidence="10">Kochi</strain>
    </source>
</reference>
<evidence type="ECO:0000256" key="1">
    <source>
        <dbReference type="ARBA" id="ARBA00010310"/>
    </source>
</evidence>
<evidence type="ECO:0000313" key="11">
    <source>
        <dbReference type="Proteomes" id="UP001279410"/>
    </source>
</evidence>
<evidence type="ECO:0000259" key="9">
    <source>
        <dbReference type="PROSITE" id="PS51228"/>
    </source>
</evidence>
<feature type="compositionally biased region" description="Basic and acidic residues" evidence="7">
    <location>
        <begin position="330"/>
        <end position="347"/>
    </location>
</feature>
<keyword evidence="8" id="KW-0472">Membrane</keyword>
<name>A0AAD3N2G5_LATJO</name>
<dbReference type="GO" id="GO:0006631">
    <property type="term" value="P:fatty acid metabolic process"/>
    <property type="evidence" value="ECO:0007669"/>
    <property type="project" value="TreeGrafter"/>
</dbReference>
<dbReference type="PIRSF" id="PIRSF002412">
    <property type="entry name" value="MA_DBI"/>
    <property type="match status" value="1"/>
</dbReference>
<evidence type="ECO:0000256" key="8">
    <source>
        <dbReference type="SAM" id="Phobius"/>
    </source>
</evidence>
<dbReference type="SUPFAM" id="SSF47027">
    <property type="entry name" value="Acyl-CoA binding protein"/>
    <property type="match status" value="1"/>
</dbReference>
<dbReference type="AlphaFoldDB" id="A0AAD3N2G5"/>
<dbReference type="FunFam" id="1.20.80.10:FF:000010">
    <property type="entry name" value="Acyl-CoA-binding domain-containing protein 5"/>
    <property type="match status" value="1"/>
</dbReference>
<evidence type="ECO:0000256" key="2">
    <source>
        <dbReference type="ARBA" id="ARBA00023006"/>
    </source>
</evidence>
<dbReference type="InterPro" id="IPR035984">
    <property type="entry name" value="Acyl-CoA-binding_sf"/>
</dbReference>
<keyword evidence="3" id="KW-0175">Coiled coil</keyword>
<dbReference type="PANTHER" id="PTHR23310">
    <property type="entry name" value="ACYL-COA-BINDING PROTEIN, ACBP"/>
    <property type="match status" value="1"/>
</dbReference>
<keyword evidence="2" id="KW-0072">Autophagy</keyword>
<evidence type="ECO:0000256" key="3">
    <source>
        <dbReference type="ARBA" id="ARBA00023054"/>
    </source>
</evidence>
<comment type="similarity">
    <text evidence="1">Belongs to the ATG37 family.</text>
</comment>
<dbReference type="Pfam" id="PF00887">
    <property type="entry name" value="ACBP"/>
    <property type="match status" value="1"/>
</dbReference>
<accession>A0AAD3N2G5</accession>
<evidence type="ECO:0000256" key="5">
    <source>
        <dbReference type="ARBA" id="ARBA00025481"/>
    </source>
</evidence>
<feature type="transmembrane region" description="Helical" evidence="8">
    <location>
        <begin position="450"/>
        <end position="468"/>
    </location>
</feature>
<dbReference type="InterPro" id="IPR000582">
    <property type="entry name" value="Acyl-CoA-binding_protein"/>
</dbReference>
<feature type="region of interest" description="Disordered" evidence="7">
    <location>
        <begin position="309"/>
        <end position="380"/>
    </location>
</feature>
<evidence type="ECO:0000256" key="6">
    <source>
        <dbReference type="PIRNR" id="PIRNR002412"/>
    </source>
</evidence>
<keyword evidence="11" id="KW-1185">Reference proteome</keyword>
<feature type="compositionally biased region" description="Gly residues" evidence="7">
    <location>
        <begin position="357"/>
        <end position="375"/>
    </location>
</feature>
<dbReference type="GO" id="GO:0005737">
    <property type="term" value="C:cytoplasm"/>
    <property type="evidence" value="ECO:0007669"/>
    <property type="project" value="TreeGrafter"/>
</dbReference>
<comment type="caution">
    <text evidence="10">The sequence shown here is derived from an EMBL/GenBank/DDBJ whole genome shotgun (WGS) entry which is preliminary data.</text>
</comment>
<dbReference type="EMBL" id="BRZM01000068">
    <property type="protein sequence ID" value="GLD64269.1"/>
    <property type="molecule type" value="Genomic_DNA"/>
</dbReference>
<dbReference type="Gene3D" id="1.20.80.10">
    <property type="match status" value="1"/>
</dbReference>
<keyword evidence="4 6" id="KW-0446">Lipid-binding</keyword>
<organism evidence="10 11">
    <name type="scientific">Lates japonicus</name>
    <name type="common">Japanese lates</name>
    <dbReference type="NCBI Taxonomy" id="270547"/>
    <lineage>
        <taxon>Eukaryota</taxon>
        <taxon>Metazoa</taxon>
        <taxon>Chordata</taxon>
        <taxon>Craniata</taxon>
        <taxon>Vertebrata</taxon>
        <taxon>Euteleostomi</taxon>
        <taxon>Actinopterygii</taxon>
        <taxon>Neopterygii</taxon>
        <taxon>Teleostei</taxon>
        <taxon>Neoteleostei</taxon>
        <taxon>Acanthomorphata</taxon>
        <taxon>Carangaria</taxon>
        <taxon>Carangaria incertae sedis</taxon>
        <taxon>Centropomidae</taxon>
        <taxon>Lates</taxon>
    </lineage>
</organism>
<dbReference type="GO" id="GO:0000425">
    <property type="term" value="P:pexophagy"/>
    <property type="evidence" value="ECO:0007669"/>
    <property type="project" value="InterPro"/>
</dbReference>
<keyword evidence="6" id="KW-0813">Transport</keyword>
<dbReference type="Proteomes" id="UP001279410">
    <property type="component" value="Unassembled WGS sequence"/>
</dbReference>
<dbReference type="PROSITE" id="PS51228">
    <property type="entry name" value="ACB_2"/>
    <property type="match status" value="1"/>
</dbReference>
<dbReference type="InterPro" id="IPR014352">
    <property type="entry name" value="FERM/acyl-CoA-bd_prot_sf"/>
</dbReference>
<evidence type="ECO:0000256" key="4">
    <source>
        <dbReference type="ARBA" id="ARBA00023121"/>
    </source>
</evidence>
<evidence type="ECO:0000256" key="7">
    <source>
        <dbReference type="SAM" id="MobiDB-lite"/>
    </source>
</evidence>
<dbReference type="GO" id="GO:0000062">
    <property type="term" value="F:fatty-acyl-CoA binding"/>
    <property type="evidence" value="ECO:0007669"/>
    <property type="project" value="InterPro"/>
</dbReference>
<evidence type="ECO:0000313" key="10">
    <source>
        <dbReference type="EMBL" id="GLD64269.1"/>
    </source>
</evidence>
<feature type="compositionally biased region" description="Basic and acidic residues" evidence="7">
    <location>
        <begin position="202"/>
        <end position="213"/>
    </location>
</feature>
<feature type="domain" description="ACB" evidence="9">
    <location>
        <begin position="72"/>
        <end position="161"/>
    </location>
</feature>
<sequence>MQTLNISGIRNLRTYGITDRAGSEGSLGWAHAAAHGRWRTPQTLKTAPSVSILAHLRSVMPVPAMAEPVVDHQKRFQAAVDVIHNLPKNGSYRPSYEVMLRFYSLYKQAVCGPCTVPRPGFWDPVGRYKWDAWSRLGQMSSESAMTAYVDEMKKVAQEVIDTMPMNEKTASLFHHFEPLYLVIDDMPRPPGSLLILREGLKGSEHTGRPTDIKSEDEEQEGHKEYCLPEDPDQEFSLAEVIDLMPTTIPNDSGVSEGLVLTSDSESEIFCDSVDSVEQLCHIKIPVVKSNGFQNGHMSSESSLHLEARQVGAGQGGEGAEDGKGQGPVGRRRDGRQEGSYHSWRERGVPQGSPRWGAPGGGGGGAGRGGGDGSEGGPERLHDTQLQQQIIVALQRLREDMRSVMDRLEVVERLAATHAQGSEWRPCLQCAAIASQRQEESWWPFDVSSQTILLFMLWPFVAQGLVYLVRKAQRRSRIPL</sequence>
<proteinExistence type="inferred from homology"/>
<feature type="region of interest" description="Disordered" evidence="7">
    <location>
        <begin position="202"/>
        <end position="228"/>
    </location>
</feature>